<dbReference type="FunFam" id="1.10.220.30:FF:000001">
    <property type="entry name" value="Flagellar motor switch protein FliG"/>
    <property type="match status" value="1"/>
</dbReference>
<evidence type="ECO:0000259" key="12">
    <source>
        <dbReference type="Pfam" id="PF14841"/>
    </source>
</evidence>
<feature type="domain" description="Flagellar motor switch protein FliG N-terminal" evidence="13">
    <location>
        <begin position="10"/>
        <end position="112"/>
    </location>
</feature>
<dbReference type="PANTHER" id="PTHR30534:SF0">
    <property type="entry name" value="FLAGELLAR MOTOR SWITCH PROTEIN FLIG"/>
    <property type="match status" value="1"/>
</dbReference>
<dbReference type="InterPro" id="IPR032779">
    <property type="entry name" value="FliG_M"/>
</dbReference>
<keyword evidence="14" id="KW-0282">Flagellum</keyword>
<keyword evidence="8" id="KW-0472">Membrane</keyword>
<dbReference type="Gene3D" id="1.10.220.30">
    <property type="match status" value="3"/>
</dbReference>
<organism evidence="14 15">
    <name type="scientific">Geothermobacter hydrogeniphilus</name>
    <dbReference type="NCBI Taxonomy" id="1969733"/>
    <lineage>
        <taxon>Bacteria</taxon>
        <taxon>Pseudomonadati</taxon>
        <taxon>Thermodesulfobacteriota</taxon>
        <taxon>Desulfuromonadia</taxon>
        <taxon>Desulfuromonadales</taxon>
        <taxon>Geothermobacteraceae</taxon>
        <taxon>Geothermobacter</taxon>
    </lineage>
</organism>
<keyword evidence="6" id="KW-0145">Chemotaxis</keyword>
<dbReference type="STRING" id="1969733.B5V00_01270"/>
<dbReference type="InterPro" id="IPR028263">
    <property type="entry name" value="FliG_N"/>
</dbReference>
<dbReference type="PANTHER" id="PTHR30534">
    <property type="entry name" value="FLAGELLAR MOTOR SWITCH PROTEIN FLIG"/>
    <property type="match status" value="1"/>
</dbReference>
<evidence type="ECO:0000256" key="7">
    <source>
        <dbReference type="ARBA" id="ARBA00022779"/>
    </source>
</evidence>
<dbReference type="Pfam" id="PF01706">
    <property type="entry name" value="FliG_C"/>
    <property type="match status" value="1"/>
</dbReference>
<feature type="domain" description="Flagellar motor switch protein FliG middle" evidence="12">
    <location>
        <begin position="121"/>
        <end position="192"/>
    </location>
</feature>
<keyword evidence="15" id="KW-1185">Reference proteome</keyword>
<keyword evidence="14" id="KW-0969">Cilium</keyword>
<evidence type="ECO:0000256" key="6">
    <source>
        <dbReference type="ARBA" id="ARBA00022500"/>
    </source>
</evidence>
<keyword evidence="5" id="KW-1003">Cell membrane</keyword>
<evidence type="ECO:0000313" key="15">
    <source>
        <dbReference type="Proteomes" id="UP000193136"/>
    </source>
</evidence>
<dbReference type="GO" id="GO:0009425">
    <property type="term" value="C:bacterial-type flagellum basal body"/>
    <property type="evidence" value="ECO:0007669"/>
    <property type="project" value="UniProtKB-SubCell"/>
</dbReference>
<dbReference type="PRINTS" id="PR00954">
    <property type="entry name" value="FLGMOTORFLIG"/>
</dbReference>
<evidence type="ECO:0000256" key="4">
    <source>
        <dbReference type="ARBA" id="ARBA00021870"/>
    </source>
</evidence>
<dbReference type="Pfam" id="PF14841">
    <property type="entry name" value="FliG_M"/>
    <property type="match status" value="1"/>
</dbReference>
<dbReference type="GO" id="GO:0005886">
    <property type="term" value="C:plasma membrane"/>
    <property type="evidence" value="ECO:0007669"/>
    <property type="project" value="UniProtKB-SubCell"/>
</dbReference>
<reference evidence="14 15" key="1">
    <citation type="submission" date="2017-03" db="EMBL/GenBank/DDBJ databases">
        <title>Genome sequence of Geothermobacter sp. EPR-M, Deep-Sea Iron Reducer.</title>
        <authorList>
            <person name="Tully B."/>
            <person name="Savalia P."/>
            <person name="Abuyen K."/>
            <person name="Baughan C."/>
            <person name="Romero E."/>
            <person name="Ronkowski C."/>
            <person name="Torres B."/>
            <person name="Tremblay J."/>
            <person name="Trujillo A."/>
            <person name="Tyler M."/>
            <person name="Perez-Rodriguez I."/>
            <person name="Amend J."/>
        </authorList>
    </citation>
    <scope>NUCLEOTIDE SEQUENCE [LARGE SCALE GENOMIC DNA]</scope>
    <source>
        <strain evidence="14 15">EPR-M</strain>
    </source>
</reference>
<protein>
    <recommendedName>
        <fullName evidence="4">Flagellar motor switch protein FliG</fullName>
    </recommendedName>
</protein>
<comment type="similarity">
    <text evidence="3">Belongs to the FliG family.</text>
</comment>
<dbReference type="InterPro" id="IPR011002">
    <property type="entry name" value="FliG_a-hlx"/>
</dbReference>
<dbReference type="EMBL" id="NAAD01000001">
    <property type="protein sequence ID" value="ORJ63525.1"/>
    <property type="molecule type" value="Genomic_DNA"/>
</dbReference>
<evidence type="ECO:0000313" key="14">
    <source>
        <dbReference type="EMBL" id="ORJ63525.1"/>
    </source>
</evidence>
<proteinExistence type="inferred from homology"/>
<keyword evidence="7" id="KW-0283">Flagellar rotation</keyword>
<evidence type="ECO:0000256" key="2">
    <source>
        <dbReference type="ARBA" id="ARBA00004413"/>
    </source>
</evidence>
<evidence type="ECO:0000256" key="1">
    <source>
        <dbReference type="ARBA" id="ARBA00004117"/>
    </source>
</evidence>
<evidence type="ECO:0000256" key="10">
    <source>
        <dbReference type="ARBA" id="ARBA00025598"/>
    </source>
</evidence>
<gene>
    <name evidence="14" type="ORF">B5V00_01270</name>
</gene>
<evidence type="ECO:0000259" key="11">
    <source>
        <dbReference type="Pfam" id="PF01706"/>
    </source>
</evidence>
<dbReference type="PIRSF" id="PIRSF003161">
    <property type="entry name" value="FliG"/>
    <property type="match status" value="1"/>
</dbReference>
<feature type="domain" description="Flagellar motor switch protein FliG C-terminal" evidence="11">
    <location>
        <begin position="224"/>
        <end position="330"/>
    </location>
</feature>
<keyword evidence="14" id="KW-0966">Cell projection</keyword>
<dbReference type="SUPFAM" id="SSF48029">
    <property type="entry name" value="FliG"/>
    <property type="match status" value="2"/>
</dbReference>
<dbReference type="AlphaFoldDB" id="A0A1X0YE85"/>
<evidence type="ECO:0000259" key="13">
    <source>
        <dbReference type="Pfam" id="PF14842"/>
    </source>
</evidence>
<dbReference type="GO" id="GO:0003774">
    <property type="term" value="F:cytoskeletal motor activity"/>
    <property type="evidence" value="ECO:0007669"/>
    <property type="project" value="InterPro"/>
</dbReference>
<dbReference type="NCBIfam" id="TIGR00207">
    <property type="entry name" value="fliG"/>
    <property type="match status" value="1"/>
</dbReference>
<dbReference type="RefSeq" id="WP_085008710.1">
    <property type="nucleotide sequence ID" value="NZ_NAAD01000001.1"/>
</dbReference>
<dbReference type="GO" id="GO:0006935">
    <property type="term" value="P:chemotaxis"/>
    <property type="evidence" value="ECO:0007669"/>
    <property type="project" value="UniProtKB-KW"/>
</dbReference>
<dbReference type="OrthoDB" id="9780302at2"/>
<sequence length="340" mass="37714">MMVGDKSFSKLTGVEKAAVLLLCLGEETTTKVFEELPDDDVRIISRCMMNISHVSAPLAKDVIEAFKKDSAEYTGLFVQGREFVRKAISSAGDPARVNSLIEQVENTADERPLETISLMQPRMVASLLQSEHPQTVALILSTQKPEHTSRVVSFLPEELRADIMYRIARIDKVSHEVIAQIEEALQREIGVVNEGDQQQVGGIDKVVEILGRMEGGLDRDILDSIDEEDTELAEEIKRRMFTFEDLGELDNRALQTILREVNNDQLTMALKSCSDGVKDKIFANISERAASMIEEDLEAMGPVRLSEVETMQQTIVDIALKLEEEGQIVIAGRGGGDVLV</sequence>
<keyword evidence="9" id="KW-0975">Bacterial flagellum</keyword>
<evidence type="ECO:0000256" key="8">
    <source>
        <dbReference type="ARBA" id="ARBA00023136"/>
    </source>
</evidence>
<dbReference type="Proteomes" id="UP000193136">
    <property type="component" value="Unassembled WGS sequence"/>
</dbReference>
<evidence type="ECO:0000256" key="5">
    <source>
        <dbReference type="ARBA" id="ARBA00022475"/>
    </source>
</evidence>
<comment type="subcellular location">
    <subcellularLocation>
        <location evidence="1">Bacterial flagellum basal body</location>
    </subcellularLocation>
    <subcellularLocation>
        <location evidence="2">Cell membrane</location>
        <topology evidence="2">Peripheral membrane protein</topology>
        <orientation evidence="2">Cytoplasmic side</orientation>
    </subcellularLocation>
</comment>
<dbReference type="InterPro" id="IPR000090">
    <property type="entry name" value="Flg_Motor_Flig"/>
</dbReference>
<evidence type="ECO:0000256" key="3">
    <source>
        <dbReference type="ARBA" id="ARBA00010299"/>
    </source>
</evidence>
<evidence type="ECO:0000256" key="9">
    <source>
        <dbReference type="ARBA" id="ARBA00023143"/>
    </source>
</evidence>
<dbReference type="GO" id="GO:0071973">
    <property type="term" value="P:bacterial-type flagellum-dependent cell motility"/>
    <property type="evidence" value="ECO:0007669"/>
    <property type="project" value="InterPro"/>
</dbReference>
<comment type="function">
    <text evidence="10">FliG is one of three proteins (FliG, FliN, FliM) that forms the rotor-mounted switch complex (C ring), located at the base of the basal body. This complex interacts with the CheY and CheZ chemotaxis proteins, in addition to contacting components of the motor that determine the direction of flagellar rotation.</text>
</comment>
<accession>A0A1X0YE85</accession>
<comment type="caution">
    <text evidence="14">The sequence shown here is derived from an EMBL/GenBank/DDBJ whole genome shotgun (WGS) entry which is preliminary data.</text>
</comment>
<name>A0A1X0YE85_9BACT</name>
<dbReference type="InterPro" id="IPR023087">
    <property type="entry name" value="Flg_Motor_Flig_C"/>
</dbReference>
<dbReference type="Pfam" id="PF14842">
    <property type="entry name" value="FliG_N"/>
    <property type="match status" value="1"/>
</dbReference>